<keyword evidence="2" id="KW-0539">Nucleus</keyword>
<dbReference type="GO" id="GO:0005634">
    <property type="term" value="C:nucleus"/>
    <property type="evidence" value="ECO:0007669"/>
    <property type="project" value="UniProtKB-SubCell"/>
</dbReference>
<keyword evidence="6" id="KW-1185">Reference proteome</keyword>
<dbReference type="EMBL" id="MU004188">
    <property type="protein sequence ID" value="KAF2496401.1"/>
    <property type="molecule type" value="Genomic_DNA"/>
</dbReference>
<dbReference type="Pfam" id="PF10187">
    <property type="entry name" value="FAM192A_Fyv6_N"/>
    <property type="match status" value="1"/>
</dbReference>
<evidence type="ECO:0000313" key="5">
    <source>
        <dbReference type="EMBL" id="KAF2496401.1"/>
    </source>
</evidence>
<evidence type="ECO:0000256" key="3">
    <source>
        <dbReference type="SAM" id="MobiDB-lite"/>
    </source>
</evidence>
<accession>A0A6A6QVD9</accession>
<protein>
    <recommendedName>
        <fullName evidence="4">FAM192A/Fyv6 N-terminal domain-containing protein</fullName>
    </recommendedName>
</protein>
<feature type="region of interest" description="Disordered" evidence="3">
    <location>
        <begin position="135"/>
        <end position="159"/>
    </location>
</feature>
<comment type="subcellular location">
    <subcellularLocation>
        <location evidence="1">Nucleus</location>
    </subcellularLocation>
</comment>
<evidence type="ECO:0000256" key="1">
    <source>
        <dbReference type="ARBA" id="ARBA00004123"/>
    </source>
</evidence>
<name>A0A6A6QVD9_9PEZI</name>
<reference evidence="5" key="1">
    <citation type="journal article" date="2020" name="Stud. Mycol.">
        <title>101 Dothideomycetes genomes: a test case for predicting lifestyles and emergence of pathogens.</title>
        <authorList>
            <person name="Haridas S."/>
            <person name="Albert R."/>
            <person name="Binder M."/>
            <person name="Bloem J."/>
            <person name="Labutti K."/>
            <person name="Salamov A."/>
            <person name="Andreopoulos B."/>
            <person name="Baker S."/>
            <person name="Barry K."/>
            <person name="Bills G."/>
            <person name="Bluhm B."/>
            <person name="Cannon C."/>
            <person name="Castanera R."/>
            <person name="Culley D."/>
            <person name="Daum C."/>
            <person name="Ezra D."/>
            <person name="Gonzalez J."/>
            <person name="Henrissat B."/>
            <person name="Kuo A."/>
            <person name="Liang C."/>
            <person name="Lipzen A."/>
            <person name="Lutzoni F."/>
            <person name="Magnuson J."/>
            <person name="Mondo S."/>
            <person name="Nolan M."/>
            <person name="Ohm R."/>
            <person name="Pangilinan J."/>
            <person name="Park H.-J."/>
            <person name="Ramirez L."/>
            <person name="Alfaro M."/>
            <person name="Sun H."/>
            <person name="Tritt A."/>
            <person name="Yoshinaga Y."/>
            <person name="Zwiers L.-H."/>
            <person name="Turgeon B."/>
            <person name="Goodwin S."/>
            <person name="Spatafora J."/>
            <person name="Crous P."/>
            <person name="Grigoriev I."/>
        </authorList>
    </citation>
    <scope>NUCLEOTIDE SEQUENCE</scope>
    <source>
        <strain evidence="5">CBS 269.34</strain>
    </source>
</reference>
<feature type="non-terminal residue" evidence="5">
    <location>
        <position position="1"/>
    </location>
</feature>
<dbReference type="InterPro" id="IPR039845">
    <property type="entry name" value="FAM192A"/>
</dbReference>
<feature type="compositionally biased region" description="Basic residues" evidence="3">
    <location>
        <begin position="150"/>
        <end position="159"/>
    </location>
</feature>
<feature type="domain" description="FAM192A/Fyv6 N-terminal" evidence="4">
    <location>
        <begin position="3"/>
        <end position="107"/>
    </location>
</feature>
<evidence type="ECO:0000259" key="4">
    <source>
        <dbReference type="Pfam" id="PF10187"/>
    </source>
</evidence>
<dbReference type="OrthoDB" id="75807at2759"/>
<feature type="compositionally biased region" description="Basic and acidic residues" evidence="3">
    <location>
        <begin position="28"/>
        <end position="40"/>
    </location>
</feature>
<dbReference type="PANTHER" id="PTHR13495:SF0">
    <property type="entry name" value="PSME3-INTERACTING PROTEIN"/>
    <property type="match status" value="1"/>
</dbReference>
<evidence type="ECO:0000256" key="2">
    <source>
        <dbReference type="ARBA" id="ARBA00023242"/>
    </source>
</evidence>
<dbReference type="AlphaFoldDB" id="A0A6A6QVD9"/>
<feature type="region of interest" description="Disordered" evidence="3">
    <location>
        <begin position="1"/>
        <end position="40"/>
    </location>
</feature>
<organism evidence="5 6">
    <name type="scientific">Lophium mytilinum</name>
    <dbReference type="NCBI Taxonomy" id="390894"/>
    <lineage>
        <taxon>Eukaryota</taxon>
        <taxon>Fungi</taxon>
        <taxon>Dikarya</taxon>
        <taxon>Ascomycota</taxon>
        <taxon>Pezizomycotina</taxon>
        <taxon>Dothideomycetes</taxon>
        <taxon>Pleosporomycetidae</taxon>
        <taxon>Mytilinidiales</taxon>
        <taxon>Mytilinidiaceae</taxon>
        <taxon>Lophium</taxon>
    </lineage>
</organism>
<evidence type="ECO:0000313" key="6">
    <source>
        <dbReference type="Proteomes" id="UP000799750"/>
    </source>
</evidence>
<feature type="non-terminal residue" evidence="5">
    <location>
        <position position="159"/>
    </location>
</feature>
<gene>
    <name evidence="5" type="ORF">BU16DRAFT_431107</name>
</gene>
<dbReference type="Proteomes" id="UP000799750">
    <property type="component" value="Unassembled WGS sequence"/>
</dbReference>
<dbReference type="InterPro" id="IPR019331">
    <property type="entry name" value="FAM192A/Fyv6_N"/>
</dbReference>
<dbReference type="PANTHER" id="PTHR13495">
    <property type="entry name" value="NEFA-INTERACTING NUCLEAR PROTEIN NIP30"/>
    <property type="match status" value="1"/>
</dbReference>
<sequence length="159" mass="18269">SRFVPGGTVDEPIERDDEWAKAQQELEEERRKREEAKEQAGGKSLFEILEANKAAKQEAFEEANRFKNQFRALDDEEVEFLDAVLDSERAKEAAIRKETREQLDSFRKQQEEAEKAALVEDDIAVPEEEQLFAVGRKRKKGKEKESLRGVKLRKSSSSA</sequence>
<proteinExistence type="predicted"/>